<name>A0ABV5J7R7_9BACT</name>
<keyword evidence="1" id="KW-0732">Signal</keyword>
<protein>
    <recommendedName>
        <fullName evidence="4">Lipoprotein</fullName>
    </recommendedName>
</protein>
<sequence length="140" mass="15647">MKKFRSSCLITLILITGVISSCSCNPEKVFQIVSYFSSTFKGVEDARSIGQFGRVEANINKDLAHGVSTINLKLYNGKLPSLYENEANIARQCAKAFILGSDTEDYDEIIVFIIKTGNSQSEKIIYKSQYKFEVPSLVEE</sequence>
<evidence type="ECO:0000313" key="2">
    <source>
        <dbReference type="EMBL" id="MFB9212871.1"/>
    </source>
</evidence>
<accession>A0ABV5J7R7</accession>
<dbReference type="RefSeq" id="WP_290248101.1">
    <property type="nucleotide sequence ID" value="NZ_JAUFQT010000001.1"/>
</dbReference>
<comment type="caution">
    <text evidence="2">The sequence shown here is derived from an EMBL/GenBank/DDBJ whole genome shotgun (WGS) entry which is preliminary data.</text>
</comment>
<evidence type="ECO:0000313" key="3">
    <source>
        <dbReference type="Proteomes" id="UP001589654"/>
    </source>
</evidence>
<organism evidence="2 3">
    <name type="scientific">Echinicola jeungdonensis</name>
    <dbReference type="NCBI Taxonomy" id="709343"/>
    <lineage>
        <taxon>Bacteria</taxon>
        <taxon>Pseudomonadati</taxon>
        <taxon>Bacteroidota</taxon>
        <taxon>Cytophagia</taxon>
        <taxon>Cytophagales</taxon>
        <taxon>Cyclobacteriaceae</taxon>
        <taxon>Echinicola</taxon>
    </lineage>
</organism>
<evidence type="ECO:0008006" key="4">
    <source>
        <dbReference type="Google" id="ProtNLM"/>
    </source>
</evidence>
<keyword evidence="3" id="KW-1185">Reference proteome</keyword>
<gene>
    <name evidence="2" type="ORF">ACFFUR_13735</name>
</gene>
<feature type="chain" id="PRO_5046476258" description="Lipoprotein" evidence="1">
    <location>
        <begin position="24"/>
        <end position="140"/>
    </location>
</feature>
<dbReference type="EMBL" id="JBHMEW010000064">
    <property type="protein sequence ID" value="MFB9212871.1"/>
    <property type="molecule type" value="Genomic_DNA"/>
</dbReference>
<proteinExistence type="predicted"/>
<dbReference type="PROSITE" id="PS51257">
    <property type="entry name" value="PROKAR_LIPOPROTEIN"/>
    <property type="match status" value="1"/>
</dbReference>
<evidence type="ECO:0000256" key="1">
    <source>
        <dbReference type="SAM" id="SignalP"/>
    </source>
</evidence>
<feature type="signal peptide" evidence="1">
    <location>
        <begin position="1"/>
        <end position="23"/>
    </location>
</feature>
<dbReference type="Proteomes" id="UP001589654">
    <property type="component" value="Unassembled WGS sequence"/>
</dbReference>
<reference evidence="2 3" key="1">
    <citation type="submission" date="2024-09" db="EMBL/GenBank/DDBJ databases">
        <authorList>
            <person name="Sun Q."/>
            <person name="Mori K."/>
        </authorList>
    </citation>
    <scope>NUCLEOTIDE SEQUENCE [LARGE SCALE GENOMIC DNA]</scope>
    <source>
        <strain evidence="2 3">CECT 7682</strain>
    </source>
</reference>